<sequence length="1481" mass="171535">MSSNPYIKNPLYVAQVNPKTGTNMAVYFFLGSVPKNVLTAANNGVPQSDPRILKWNAKDAVILEKFYGRGWKKLLTAEDHTINESITDKKDLPLFFSYVGGAKQKVKSKQKIKKDNSVEDNSGDSNNGDNGDNSDNSGKNNNDENNNDDKEDIDNTDLEFFEKDNAIVDFFENEDSGESSELYENIKLFDESHSNISSNYMSTMSQTVKAPVYLPISVYPEDTIYDIKLKIYIATEIDFYRQHIFYYINGEGPATPYQFNVDNVPLYINYKDLYKKENILCNIYIDSLLEQRRDGIQIKAMDTFISLQITEGVRVNAIYFIDLYSVLAPVNYPNRPQDNLSQILKDKYSFDTLYYGAIIKYWPHLSIDILNTALLHPEKMGMHLLLSYNLKKIKERFELEKIIANLAINYNFDPNISIISATVHIFSKSARVRCLIRNIFDWVETDKTILMLNAKFDIESALLSESGMSLVSINERQGEFISITGLKRYITSKNPKYNEIAQWFLNNRVEGNTVMMAIMRKDSIRLPFIYLILYSNGEYKITGEWEEDDKINFNQIIEELSTITKPIIQKINSMGVAAFPSGGEYYIINNKSDAVLRYITGTILYPRYFSDVMFNTLKKKIKLLENANIIKIKNNQNPDMISFLFVKGIIAYNLKLADRAESANKKGNFLNQYAYLYNNIVFHRWSTSFSGRLVKIYHRATDIKIEINNADNINEFNLIKRYIYSYIDYIYTNNYKNEEKKTVMVSSKKRLKKLQENDPNLFDLKKYSATNKVYSVLCQSDRQPFSYTESEIKSFSENKRKKLIKYWNFTQNVPAYYECPHSKFPHLSFRPNQHPMGYCIPCCNMAKPPHNSKTAKMYEHCLLHKRGDIIKAEDISKHILSYGKYINVGRISEISKEIRDELFLSKLDKTNMLYLVGVEQFLPSVNDAGFTYSIIYLIKDPKQTIDDKIKELAFYAREMKTNFYQLGNGTGLLYKSSDDLADDILNIFIYKKEITAMVEKSGQIVSSWKLILIDLIKLIYNINIIIFTEEESSGEHSIECCGDFIFDNLIFILHNNNGFYPIISTNIKIFIKYLSNAQPTEDICIRQFNKGNKLYTTVQNIFTAMDNSLSIGPLLEIENAILSEKAYKITTLVINLRNFCYGVFISDKKNNEEFYFPINYSSYTFTDKYKILYDPIAEKHIPNLAMMDTFIKKTNLDIVPEYNIINNKNTYIGFKSQNICYLFKEQNDPINPNIPNIIFPYSTLDINNDILKYIKNGNKIDTILNKYKSALMRNRLYKYFIAEFSSILMNDKNIEMRKKLIAILSETKFDSSNSLTTLRINLIKFLKNYPNDLIILKDIISKSFLMSSHNPLANIIKYVNSTYFEFDKQQLYNLKSLEHNALIKQLKILLSDNILISNEKNNETGNLYTSCSDPSSIFKTQCKNNKLIVSPDAIEDFYSILAMDIKNPTKTKMLTSLSAGIFDSMEFIHRENEILDIFIES</sequence>
<organism evidence="2">
    <name type="scientific">viral metagenome</name>
    <dbReference type="NCBI Taxonomy" id="1070528"/>
    <lineage>
        <taxon>unclassified sequences</taxon>
        <taxon>metagenomes</taxon>
        <taxon>organismal metagenomes</taxon>
    </lineage>
</organism>
<reference evidence="2" key="1">
    <citation type="journal article" date="2020" name="Nature">
        <title>Giant virus diversity and host interactions through global metagenomics.</title>
        <authorList>
            <person name="Schulz F."/>
            <person name="Roux S."/>
            <person name="Paez-Espino D."/>
            <person name="Jungbluth S."/>
            <person name="Walsh D.A."/>
            <person name="Denef V.J."/>
            <person name="McMahon K.D."/>
            <person name="Konstantinidis K.T."/>
            <person name="Eloe-Fadrosh E.A."/>
            <person name="Kyrpides N.C."/>
            <person name="Woyke T."/>
        </authorList>
    </citation>
    <scope>NUCLEOTIDE SEQUENCE</scope>
    <source>
        <strain evidence="2">GVMAG-M-3300023184-186</strain>
    </source>
</reference>
<feature type="compositionally biased region" description="Low complexity" evidence="1">
    <location>
        <begin position="119"/>
        <end position="144"/>
    </location>
</feature>
<name>A0A6C0I182_9ZZZZ</name>
<evidence type="ECO:0000313" key="2">
    <source>
        <dbReference type="EMBL" id="QHT86562.1"/>
    </source>
</evidence>
<proteinExistence type="predicted"/>
<protein>
    <submittedName>
        <fullName evidence="2">Uncharacterized protein</fullName>
    </submittedName>
</protein>
<feature type="region of interest" description="Disordered" evidence="1">
    <location>
        <begin position="107"/>
        <end position="153"/>
    </location>
</feature>
<evidence type="ECO:0000256" key="1">
    <source>
        <dbReference type="SAM" id="MobiDB-lite"/>
    </source>
</evidence>
<dbReference type="EMBL" id="MN740071">
    <property type="protein sequence ID" value="QHT86562.1"/>
    <property type="molecule type" value="Genomic_DNA"/>
</dbReference>
<accession>A0A6C0I182</accession>